<evidence type="ECO:0000313" key="3">
    <source>
        <dbReference type="Proteomes" id="UP000019373"/>
    </source>
</evidence>
<feature type="domain" description="DUF6593" evidence="1">
    <location>
        <begin position="53"/>
        <end position="190"/>
    </location>
</feature>
<dbReference type="OrthoDB" id="4725912at2759"/>
<accession>U1GB10</accession>
<protein>
    <recommendedName>
        <fullName evidence="1">DUF6593 domain-containing protein</fullName>
    </recommendedName>
</protein>
<evidence type="ECO:0000313" key="2">
    <source>
        <dbReference type="EMBL" id="ERF74717.1"/>
    </source>
</evidence>
<evidence type="ECO:0000259" key="1">
    <source>
        <dbReference type="Pfam" id="PF20236"/>
    </source>
</evidence>
<sequence>MASFSLSQLFSGSSSDGTTGYNTSQVVQVLTFRPSPNHPNVTLLQREGSHGETTTLYASTTSKFTKPNIQIFRVVATSTGLQQTAIGNASFHLLSSTTDLSLHGHYITMKSGNLSSSYNFMYPPTGKMKWKSNFMGTALELFDSAGLKLARYKFKFSSTSGKRLEILVPCADSFLDLIVLSGMAATVKEREKLKAASAASEAVAGV</sequence>
<dbReference type="HOGENOM" id="CLU_088300_1_0_1"/>
<dbReference type="GeneID" id="19239839"/>
<gene>
    <name evidence="2" type="ORF">EPUS_04886</name>
</gene>
<dbReference type="OMA" id="KWKPDAW"/>
<name>U1GB10_ENDPU</name>
<reference evidence="3" key="1">
    <citation type="journal article" date="2014" name="BMC Genomics">
        <title>Genome characteristics reveal the impact of lichenization on lichen-forming fungus Endocarpon pusillum Hedwig (Verrucariales, Ascomycota).</title>
        <authorList>
            <person name="Wang Y.-Y."/>
            <person name="Liu B."/>
            <person name="Zhang X.-Y."/>
            <person name="Zhou Q.-M."/>
            <person name="Zhang T."/>
            <person name="Li H."/>
            <person name="Yu Y.-F."/>
            <person name="Zhang X.-L."/>
            <person name="Hao X.-Y."/>
            <person name="Wang M."/>
            <person name="Wang L."/>
            <person name="Wei J.-C."/>
        </authorList>
    </citation>
    <scope>NUCLEOTIDE SEQUENCE [LARGE SCALE GENOMIC DNA]</scope>
    <source>
        <strain evidence="3">Z07020 / HMAS-L-300199</strain>
    </source>
</reference>
<dbReference type="EMBL" id="KE720869">
    <property type="protein sequence ID" value="ERF74717.1"/>
    <property type="molecule type" value="Genomic_DNA"/>
</dbReference>
<dbReference type="InterPro" id="IPR046528">
    <property type="entry name" value="DUF6593"/>
</dbReference>
<dbReference type="Pfam" id="PF20236">
    <property type="entry name" value="DUF6593"/>
    <property type="match status" value="1"/>
</dbReference>
<organism evidence="2 3">
    <name type="scientific">Endocarpon pusillum (strain Z07020 / HMAS-L-300199)</name>
    <name type="common">Lichen-forming fungus</name>
    <dbReference type="NCBI Taxonomy" id="1263415"/>
    <lineage>
        <taxon>Eukaryota</taxon>
        <taxon>Fungi</taxon>
        <taxon>Dikarya</taxon>
        <taxon>Ascomycota</taxon>
        <taxon>Pezizomycotina</taxon>
        <taxon>Eurotiomycetes</taxon>
        <taxon>Chaetothyriomycetidae</taxon>
        <taxon>Verrucariales</taxon>
        <taxon>Verrucariaceae</taxon>
        <taxon>Endocarpon</taxon>
    </lineage>
</organism>
<keyword evidence="3" id="KW-1185">Reference proteome</keyword>
<proteinExistence type="predicted"/>
<dbReference type="RefSeq" id="XP_007787887.1">
    <property type="nucleotide sequence ID" value="XM_007789697.1"/>
</dbReference>
<dbReference type="AlphaFoldDB" id="U1GB10"/>
<dbReference type="eggNOG" id="ENOG502SSJC">
    <property type="taxonomic scope" value="Eukaryota"/>
</dbReference>
<dbReference type="Proteomes" id="UP000019373">
    <property type="component" value="Unassembled WGS sequence"/>
</dbReference>